<comment type="caution">
    <text evidence="9">The sequence shown here is derived from an EMBL/GenBank/DDBJ whole genome shotgun (WGS) entry which is preliminary data.</text>
</comment>
<dbReference type="CDD" id="cd18808">
    <property type="entry name" value="SF1_C_Upf1"/>
    <property type="match status" value="1"/>
</dbReference>
<evidence type="ECO:0000256" key="3">
    <source>
        <dbReference type="ARBA" id="ARBA00022806"/>
    </source>
</evidence>
<feature type="region of interest" description="Disordered" evidence="6">
    <location>
        <begin position="1029"/>
        <end position="1098"/>
    </location>
</feature>
<accession>A0AAW0Y5M1</accession>
<dbReference type="GO" id="GO:0004386">
    <property type="term" value="F:helicase activity"/>
    <property type="evidence" value="ECO:0007669"/>
    <property type="project" value="UniProtKB-KW"/>
</dbReference>
<feature type="compositionally biased region" description="Low complexity" evidence="6">
    <location>
        <begin position="872"/>
        <end position="887"/>
    </location>
</feature>
<evidence type="ECO:0000259" key="7">
    <source>
        <dbReference type="Pfam" id="PF13086"/>
    </source>
</evidence>
<feature type="compositionally biased region" description="Basic and acidic residues" evidence="6">
    <location>
        <begin position="648"/>
        <end position="659"/>
    </location>
</feature>
<organism evidence="9 10">
    <name type="scientific">Cherax quadricarinatus</name>
    <name type="common">Australian red claw crayfish</name>
    <dbReference type="NCBI Taxonomy" id="27406"/>
    <lineage>
        <taxon>Eukaryota</taxon>
        <taxon>Metazoa</taxon>
        <taxon>Ecdysozoa</taxon>
        <taxon>Arthropoda</taxon>
        <taxon>Crustacea</taxon>
        <taxon>Multicrustacea</taxon>
        <taxon>Malacostraca</taxon>
        <taxon>Eumalacostraca</taxon>
        <taxon>Eucarida</taxon>
        <taxon>Decapoda</taxon>
        <taxon>Pleocyemata</taxon>
        <taxon>Astacidea</taxon>
        <taxon>Parastacoidea</taxon>
        <taxon>Parastacidae</taxon>
        <taxon>Cherax</taxon>
    </lineage>
</organism>
<keyword evidence="1" id="KW-0547">Nucleotide-binding</keyword>
<feature type="compositionally biased region" description="Low complexity" evidence="6">
    <location>
        <begin position="1076"/>
        <end position="1090"/>
    </location>
</feature>
<feature type="region of interest" description="Disordered" evidence="6">
    <location>
        <begin position="1254"/>
        <end position="1324"/>
    </location>
</feature>
<dbReference type="InterPro" id="IPR041677">
    <property type="entry name" value="DNA2/NAM7_AAA_11"/>
</dbReference>
<feature type="compositionally biased region" description="Polar residues" evidence="6">
    <location>
        <begin position="823"/>
        <end position="833"/>
    </location>
</feature>
<evidence type="ECO:0000256" key="4">
    <source>
        <dbReference type="ARBA" id="ARBA00022840"/>
    </source>
</evidence>
<dbReference type="GO" id="GO:0005694">
    <property type="term" value="C:chromosome"/>
    <property type="evidence" value="ECO:0007669"/>
    <property type="project" value="UniProtKB-ARBA"/>
</dbReference>
<protein>
    <recommendedName>
        <fullName evidence="11">Helicase senataxin</fullName>
    </recommendedName>
</protein>
<feature type="domain" description="DNA2/NAM7 helicase helicase" evidence="7">
    <location>
        <begin position="1757"/>
        <end position="2029"/>
    </location>
</feature>
<feature type="region of interest" description="Disordered" evidence="6">
    <location>
        <begin position="243"/>
        <end position="262"/>
    </location>
</feature>
<evidence type="ECO:0000313" key="9">
    <source>
        <dbReference type="EMBL" id="KAK8747333.1"/>
    </source>
</evidence>
<dbReference type="PANTHER" id="PTHR10887:SF495">
    <property type="entry name" value="HELICASE SENATAXIN ISOFORM X1-RELATED"/>
    <property type="match status" value="1"/>
</dbReference>
<feature type="compositionally biased region" description="Polar residues" evidence="6">
    <location>
        <begin position="1390"/>
        <end position="1411"/>
    </location>
</feature>
<name>A0AAW0Y5M1_CHEQU</name>
<sequence>MPSLRQAPQSKPLTQCVSQLENRIQEPLSELHLQNKYHERSHVLHVNRSNSALNTVYPNQMVALPSKVQTDLQIQSEVQSHSLEHDAAVSRYNPQQWNYPASGPHQHSQCRLDNVHASGTLTKNASEIFHQIDLRQMDSASGSQYKEVFSKLNSKSGMSHIPESSKSWQRYSQNTIVSSQAQETRKSVSAVCEAVMHPTFSPESTSFSLNLEIESCNQSSNMQIVSSAYRGVDSEPKSLVPRSSKLQVHGQQTQDAQQTESSVLVAPMQVPSSKELLIESDSSHGSSTIPSIHQLTKHPGNALSLHEVSETSVNVQPNKNFGARQSQQTLESKIDKVSSEAFEEHNSTVEPRVSPDKSTTTVFYTKGDNSGIECSSIGTKNDSLANRSTLENIGGTPTHKDDHISIDMDNSDLPISIDLTEPEPESMTVTECVNEVKNMNCDKDSEHIKCRIADEDISVISEIIDTSAAMEDLSVKRKRKTTEKSSEEISDSAENHINNVKKVKLSESPRLLNNVEENIANSHQTELQLDHRKPKSSETIQIDSDCDSFKALESSKNELPMHHGKTKKSKRTIIDSDSDSSKDLERSEAEFQMQCHKIKRSKGKIINSNSDSSNDLESSEMELQMQRRRTKRCRAIIINSDSDSTEESSDKPDKNVEPRGIETKSLAVKRIGIKATLNDWKYKTCSVSVERLPPSIVGASKDKVVIPSEHKNMPLKSAVPQINKKNSEGGMNKLFKDSRITLDDDLPDVNISCVSKEMSHSLSLFSESRESENKIASYPRNARENQRKHKGENLRDIKTDVPEEQLESQKNYSRLQRDKKDQFSGTCENQPLSRQKDSMNKKGPLSTGTEDGTALHDKGYNKDESSVTGRHTSTSFSTSETFTRNNNSKLCHSKDIRLNKETDISDVGSRNILTKSSLPPMVTVKTEKTEEPNVEEIKIKKEKIEDSENNGISIKKEFNDNPTQVQDKTVDGDDEDDIICMYSQVDETIWVSSDEDEMPSQDVSFGPLPSSPDLDIEELFRDDEQELNQDVTNTSKNDAPEEGKALNDDHWFPVLSQSFFDDDDSDKDTDSKGSKSADSSSLDSLPGPSGINSVEDEDWWPVLSQEILDEIAADKVDDTYKSDQRSSDSSKNLEAIIEKLKNKEKRTSQLTDPKLPPQRRRRSTSQETSRVQSPESTIDNVESASKSNKNDSKKEEWISTSKKSEKLTVQTITVPAWQKIVGPQKKKSKNRSHLRDNLTSKFNLESYKATLEHKPREKHHLIPKIKEDQSAKANDRRHNYHRKSHLVTDKPRAGENISVQRKNVQDDSSKKEKPRPKVAAKVTKKTRSERLIDIDIFSSAAPLPKPRKVNYKIPRNTEKEDSKNLKSQACDASETHMNSGSGVVLAKPRVSTSNTTSSLGMQPKNIITSGDNNKENADLLQQTSEEVRNANDIEKPQKGILRLFIPKSGTKEKKVHFPQKSEDLVNALLISPRKDSDKAGKLEVRAREILPRELLIQKYHLPPNYMEYFIYHICRWNYDWLDVYRIGQEKNEASGKGGAVPPPPVATSTNYPTLILYSSYNDYKEIFSNLMYLEVWENVYQDWLKYRLSNIWLPTQIDVVNQAFIEDGKSPLKFWGINMVTIITQNQSNRGLHPRQGSLISLRIQEGVKKMTIFGYVDHFTKNRKRLMTRELEQACPNGEICLMMAVRVTKKDILIVKSGQIIWISNVSYIRPSTRIWEGLCKLPLSPLFSDFLKPTEAAFACSRECGQYLVDGMSLNDVQRKAVVEVSSKCVLSYNVPKLSLIHGPPGTGKTRTITAIIAQIIKMSYKRGLPFCRILLCAPSNAAVNELTLRLLKLKEIGICLRVVRVGVRESINPEIKECHLDSFVQKQVKLELSSPKNLSTKQEWDRRKAMVEEAAESLQNARKDNMSKEDIKSLENRLTELARAKADFERSFHSQPSAQERYQLQQKWQQQILLNAEVITTTLGGCLSGAMSDVFSNTPHGFTCCIIDEAGQCTEMETWLPLLLKVHKLVLVGDHRQLPATVLSQLAQNKNLKQSLFERLYHRFIVELQLDNMVHTLNVQYRMHPEIAAWPAQHFYSDRLLTSPHIIDERNCDLKPYIVFDLKTSQEQKGHNSELFNPAEASLVRLIIEVLEPLVGNQKIGVITPYQRQKIYLEEKLAKFFGRMSLTVNTIDAFQGQERDIIILSFVRGNSGANIGFLSQRQRLNVALTRARKSCFIVASLSSLSNNKDWESLIKNAERRGLISVITGKEEGNKSYIKSVLLK</sequence>
<feature type="compositionally biased region" description="Basic residues" evidence="6">
    <location>
        <begin position="1312"/>
        <end position="1324"/>
    </location>
</feature>
<dbReference type="FunFam" id="3.40.50.300:FF:000326">
    <property type="entry name" value="P-loop containing nucleoside triphosphate hydrolase"/>
    <property type="match status" value="1"/>
</dbReference>
<feature type="compositionally biased region" description="Basic and acidic residues" evidence="6">
    <location>
        <begin position="1264"/>
        <end position="1277"/>
    </location>
</feature>
<evidence type="ECO:0000313" key="10">
    <source>
        <dbReference type="Proteomes" id="UP001445076"/>
    </source>
</evidence>
<feature type="domain" description="DNA2/NAM7 helicase-like C-terminal" evidence="8">
    <location>
        <begin position="2036"/>
        <end position="2224"/>
    </location>
</feature>
<feature type="compositionally biased region" description="Polar residues" evidence="6">
    <location>
        <begin position="244"/>
        <end position="262"/>
    </location>
</feature>
<feature type="region of interest" description="Disordered" evidence="6">
    <location>
        <begin position="1389"/>
        <end position="1413"/>
    </location>
</feature>
<dbReference type="Gene3D" id="3.40.50.300">
    <property type="entry name" value="P-loop containing nucleotide triphosphate hydrolases"/>
    <property type="match status" value="2"/>
</dbReference>
<feature type="compositionally biased region" description="Basic and acidic residues" evidence="6">
    <location>
        <begin position="1188"/>
        <end position="1205"/>
    </location>
</feature>
<feature type="compositionally biased region" description="Basic and acidic residues" evidence="6">
    <location>
        <begin position="579"/>
        <end position="589"/>
    </location>
</feature>
<evidence type="ECO:0000256" key="6">
    <source>
        <dbReference type="SAM" id="MobiDB-lite"/>
    </source>
</evidence>
<feature type="coiled-coil region" evidence="5">
    <location>
        <begin position="1885"/>
        <end position="1935"/>
    </location>
</feature>
<dbReference type="InterPro" id="IPR027417">
    <property type="entry name" value="P-loop_NTPase"/>
</dbReference>
<evidence type="ECO:0000256" key="5">
    <source>
        <dbReference type="SAM" id="Coils"/>
    </source>
</evidence>
<keyword evidence="5" id="KW-0175">Coiled coil</keyword>
<feature type="compositionally biased region" description="Basic and acidic residues" evidence="6">
    <location>
        <begin position="1136"/>
        <end position="1147"/>
    </location>
</feature>
<keyword evidence="10" id="KW-1185">Reference proteome</keyword>
<dbReference type="Pfam" id="PF13087">
    <property type="entry name" value="AAA_12"/>
    <property type="match status" value="1"/>
</dbReference>
<keyword evidence="2" id="KW-0378">Hydrolase</keyword>
<gene>
    <name evidence="9" type="ORF">OTU49_016754</name>
</gene>
<feature type="compositionally biased region" description="Low complexity" evidence="6">
    <location>
        <begin position="607"/>
        <end position="616"/>
    </location>
</feature>
<feature type="compositionally biased region" description="Basic and acidic residues" evidence="6">
    <location>
        <begin position="1038"/>
        <end position="1051"/>
    </location>
</feature>
<dbReference type="EMBL" id="JARKIK010000015">
    <property type="protein sequence ID" value="KAK8747333.1"/>
    <property type="molecule type" value="Genomic_DNA"/>
</dbReference>
<feature type="compositionally biased region" description="Basic residues" evidence="6">
    <location>
        <begin position="562"/>
        <end position="571"/>
    </location>
</feature>
<dbReference type="SUPFAM" id="SSF52540">
    <property type="entry name" value="P-loop containing nucleoside triphosphate hydrolases"/>
    <property type="match status" value="1"/>
</dbReference>
<keyword evidence="3" id="KW-0347">Helicase</keyword>
<evidence type="ECO:0000256" key="1">
    <source>
        <dbReference type="ARBA" id="ARBA00022741"/>
    </source>
</evidence>
<dbReference type="GO" id="GO:0016604">
    <property type="term" value="C:nuclear body"/>
    <property type="evidence" value="ECO:0007669"/>
    <property type="project" value="TreeGrafter"/>
</dbReference>
<dbReference type="Pfam" id="PF13086">
    <property type="entry name" value="AAA_11"/>
    <property type="match status" value="1"/>
</dbReference>
<feature type="compositionally biased region" description="Basic and acidic residues" evidence="6">
    <location>
        <begin position="853"/>
        <end position="865"/>
    </location>
</feature>
<feature type="region of interest" description="Disordered" evidence="6">
    <location>
        <begin position="554"/>
        <end position="659"/>
    </location>
</feature>
<feature type="region of interest" description="Disordered" evidence="6">
    <location>
        <begin position="1112"/>
        <end position="1205"/>
    </location>
</feature>
<dbReference type="GO" id="GO:0005524">
    <property type="term" value="F:ATP binding"/>
    <property type="evidence" value="ECO:0007669"/>
    <property type="project" value="UniProtKB-KW"/>
</dbReference>
<dbReference type="InterPro" id="IPR047187">
    <property type="entry name" value="SF1_C_Upf1"/>
</dbReference>
<evidence type="ECO:0000259" key="8">
    <source>
        <dbReference type="Pfam" id="PF13087"/>
    </source>
</evidence>
<evidence type="ECO:0008006" key="11">
    <source>
        <dbReference type="Google" id="ProtNLM"/>
    </source>
</evidence>
<dbReference type="InterPro" id="IPR045055">
    <property type="entry name" value="DNA2/NAM7-like"/>
</dbReference>
<keyword evidence="4" id="KW-0067">ATP-binding</keyword>
<feature type="compositionally biased region" description="Basic and acidic residues" evidence="6">
    <location>
        <begin position="1112"/>
        <end position="1128"/>
    </location>
</feature>
<feature type="compositionally biased region" description="Basic and acidic residues" evidence="6">
    <location>
        <begin position="781"/>
        <end position="801"/>
    </location>
</feature>
<dbReference type="GO" id="GO:0016787">
    <property type="term" value="F:hydrolase activity"/>
    <property type="evidence" value="ECO:0007669"/>
    <property type="project" value="UniProtKB-KW"/>
</dbReference>
<feature type="region of interest" description="Disordered" evidence="6">
    <location>
        <begin position="762"/>
        <end position="887"/>
    </location>
</feature>
<evidence type="ECO:0000256" key="2">
    <source>
        <dbReference type="ARBA" id="ARBA00022801"/>
    </source>
</evidence>
<dbReference type="GO" id="GO:0006369">
    <property type="term" value="P:termination of RNA polymerase II transcription"/>
    <property type="evidence" value="ECO:0007669"/>
    <property type="project" value="TreeGrafter"/>
</dbReference>
<reference evidence="9 10" key="1">
    <citation type="journal article" date="2024" name="BMC Genomics">
        <title>Genome assembly of redclaw crayfish (Cherax quadricarinatus) provides insights into its immune adaptation and hypoxia tolerance.</title>
        <authorList>
            <person name="Liu Z."/>
            <person name="Zheng J."/>
            <person name="Li H."/>
            <person name="Fang K."/>
            <person name="Wang S."/>
            <person name="He J."/>
            <person name="Zhou D."/>
            <person name="Weng S."/>
            <person name="Chi M."/>
            <person name="Gu Z."/>
            <person name="He J."/>
            <person name="Li F."/>
            <person name="Wang M."/>
        </authorList>
    </citation>
    <scope>NUCLEOTIDE SEQUENCE [LARGE SCALE GENOMIC DNA]</scope>
    <source>
        <strain evidence="9">ZL_2023a</strain>
    </source>
</reference>
<dbReference type="GO" id="GO:0001147">
    <property type="term" value="F:transcription termination site sequence-specific DNA binding"/>
    <property type="evidence" value="ECO:0007669"/>
    <property type="project" value="TreeGrafter"/>
</dbReference>
<dbReference type="Proteomes" id="UP001445076">
    <property type="component" value="Unassembled WGS sequence"/>
</dbReference>
<proteinExistence type="predicted"/>
<dbReference type="InterPro" id="IPR041679">
    <property type="entry name" value="DNA2/NAM7-like_C"/>
</dbReference>
<dbReference type="PANTHER" id="PTHR10887">
    <property type="entry name" value="DNA2/NAM7 HELICASE FAMILY"/>
    <property type="match status" value="1"/>
</dbReference>
<feature type="region of interest" description="Disordered" evidence="6">
    <location>
        <begin position="995"/>
        <end position="1014"/>
    </location>
</feature>